<feature type="domain" description="Methyltransferase" evidence="3">
    <location>
        <begin position="39"/>
        <end position="126"/>
    </location>
</feature>
<gene>
    <name evidence="4" type="ORF">C491_18069</name>
</gene>
<sequence length="258" mass="28101">MTSPRDDWDATAYDDDHSFVYEYGRDLLELLEPTAGERVLDLGCGTGELTAAVSDAGATAVGIDSSAKMIATARETHPDCSFVRADATTFASDEPFDAVLSNAALHWIDDQDAVLETVQNALRPGGRFVAELGGTGNVRAIVDALEAELADRGYDADHPWYFPSIGEYAPRLEAHGFEVRSAELFDRPTELENGADGLANWIGMFGDEFFEGVPDAERDAIVEGVEDRLRPTLFRDGSWVADYRRLRFVAVADALSGE</sequence>
<dbReference type="GO" id="GO:0032259">
    <property type="term" value="P:methylation"/>
    <property type="evidence" value="ECO:0007669"/>
    <property type="project" value="UniProtKB-KW"/>
</dbReference>
<proteinExistence type="predicted"/>
<dbReference type="GO" id="GO:0008168">
    <property type="term" value="F:methyltransferase activity"/>
    <property type="evidence" value="ECO:0007669"/>
    <property type="project" value="UniProtKB-KW"/>
</dbReference>
<dbReference type="InterPro" id="IPR029063">
    <property type="entry name" value="SAM-dependent_MTases_sf"/>
</dbReference>
<dbReference type="Gene3D" id="3.40.50.150">
    <property type="entry name" value="Vaccinia Virus protein VP39"/>
    <property type="match status" value="1"/>
</dbReference>
<dbReference type="OrthoDB" id="11691at2157"/>
<reference evidence="4 5" key="1">
    <citation type="journal article" date="2014" name="PLoS Genet.">
        <title>Phylogenetically driven sequencing of extremely halophilic archaea reveals strategies for static and dynamic osmo-response.</title>
        <authorList>
            <person name="Becker E.A."/>
            <person name="Seitzer P.M."/>
            <person name="Tritt A."/>
            <person name="Larsen D."/>
            <person name="Krusor M."/>
            <person name="Yao A.I."/>
            <person name="Wu D."/>
            <person name="Madern D."/>
            <person name="Eisen J.A."/>
            <person name="Darling A.E."/>
            <person name="Facciotti M.T."/>
        </authorList>
    </citation>
    <scope>NUCLEOTIDE SEQUENCE [LARGE SCALE GENOMIC DNA]</scope>
    <source>
        <strain evidence="4 5">DSM 10524</strain>
    </source>
</reference>
<keyword evidence="5" id="KW-1185">Reference proteome</keyword>
<dbReference type="STRING" id="1227497.C491_18069"/>
<dbReference type="EMBL" id="AOIB01000036">
    <property type="protein sequence ID" value="ELY54534.1"/>
    <property type="molecule type" value="Genomic_DNA"/>
</dbReference>
<keyword evidence="2 4" id="KW-0808">Transferase</keyword>
<dbReference type="RefSeq" id="WP_005558767.1">
    <property type="nucleotide sequence ID" value="NZ_AOIB01000036.1"/>
</dbReference>
<dbReference type="Pfam" id="PF13649">
    <property type="entry name" value="Methyltransf_25"/>
    <property type="match status" value="1"/>
</dbReference>
<dbReference type="SUPFAM" id="SSF53335">
    <property type="entry name" value="S-adenosyl-L-methionine-dependent methyltransferases"/>
    <property type="match status" value="1"/>
</dbReference>
<name>L9WYK1_9EURY</name>
<keyword evidence="1 4" id="KW-0489">Methyltransferase</keyword>
<accession>L9WYK1</accession>
<evidence type="ECO:0000313" key="5">
    <source>
        <dbReference type="Proteomes" id="UP000011688"/>
    </source>
</evidence>
<organism evidence="4 5">
    <name type="scientific">Natronococcus amylolyticus DSM 10524</name>
    <dbReference type="NCBI Taxonomy" id="1227497"/>
    <lineage>
        <taxon>Archaea</taxon>
        <taxon>Methanobacteriati</taxon>
        <taxon>Methanobacteriota</taxon>
        <taxon>Stenosarchaea group</taxon>
        <taxon>Halobacteria</taxon>
        <taxon>Halobacteriales</taxon>
        <taxon>Natrialbaceae</taxon>
        <taxon>Natronococcus</taxon>
    </lineage>
</organism>
<dbReference type="AlphaFoldDB" id="L9WYK1"/>
<evidence type="ECO:0000256" key="1">
    <source>
        <dbReference type="ARBA" id="ARBA00022603"/>
    </source>
</evidence>
<dbReference type="PANTHER" id="PTHR43861:SF1">
    <property type="entry name" value="TRANS-ACONITATE 2-METHYLTRANSFERASE"/>
    <property type="match status" value="1"/>
</dbReference>
<dbReference type="InterPro" id="IPR041698">
    <property type="entry name" value="Methyltransf_25"/>
</dbReference>
<dbReference type="PANTHER" id="PTHR43861">
    <property type="entry name" value="TRANS-ACONITATE 2-METHYLTRANSFERASE-RELATED"/>
    <property type="match status" value="1"/>
</dbReference>
<dbReference type="PATRIC" id="fig|1227497.3.peg.3685"/>
<dbReference type="CDD" id="cd02440">
    <property type="entry name" value="AdoMet_MTases"/>
    <property type="match status" value="1"/>
</dbReference>
<evidence type="ECO:0000256" key="2">
    <source>
        <dbReference type="ARBA" id="ARBA00022679"/>
    </source>
</evidence>
<dbReference type="Proteomes" id="UP000011688">
    <property type="component" value="Unassembled WGS sequence"/>
</dbReference>
<dbReference type="eggNOG" id="arCOG01783">
    <property type="taxonomic scope" value="Archaea"/>
</dbReference>
<protein>
    <submittedName>
        <fullName evidence="4">Type 11 methyltransferase</fullName>
    </submittedName>
</protein>
<comment type="caution">
    <text evidence="4">The sequence shown here is derived from an EMBL/GenBank/DDBJ whole genome shotgun (WGS) entry which is preliminary data.</text>
</comment>
<evidence type="ECO:0000313" key="4">
    <source>
        <dbReference type="EMBL" id="ELY54534.1"/>
    </source>
</evidence>
<evidence type="ECO:0000259" key="3">
    <source>
        <dbReference type="Pfam" id="PF13649"/>
    </source>
</evidence>